<name>A0A6B0U996_IXORI</name>
<proteinExistence type="predicted"/>
<reference evidence="1" key="1">
    <citation type="submission" date="2019-12" db="EMBL/GenBank/DDBJ databases">
        <title>An insight into the sialome of adult female Ixodes ricinus ticks feeding for 6 days.</title>
        <authorList>
            <person name="Perner J."/>
            <person name="Ribeiro J.M.C."/>
        </authorList>
    </citation>
    <scope>NUCLEOTIDE SEQUENCE</scope>
    <source>
        <strain evidence="1">Semi-engorged</strain>
        <tissue evidence="1">Salivary glands</tissue>
    </source>
</reference>
<dbReference type="EMBL" id="GIFC01003137">
    <property type="protein sequence ID" value="MXU85220.1"/>
    <property type="molecule type" value="Transcribed_RNA"/>
</dbReference>
<sequence length="85" mass="10078">MLGVAKARLASLMRLFGVPRAACGSLVNFPYPGQDQTKRHVEKGQFFFFFFLRFVPSYADRTRFLFYEYTLIIKKPTEQSHYEWN</sequence>
<evidence type="ECO:0000313" key="1">
    <source>
        <dbReference type="EMBL" id="MXU85220.1"/>
    </source>
</evidence>
<organism evidence="1">
    <name type="scientific">Ixodes ricinus</name>
    <name type="common">Common tick</name>
    <name type="synonym">Acarus ricinus</name>
    <dbReference type="NCBI Taxonomy" id="34613"/>
    <lineage>
        <taxon>Eukaryota</taxon>
        <taxon>Metazoa</taxon>
        <taxon>Ecdysozoa</taxon>
        <taxon>Arthropoda</taxon>
        <taxon>Chelicerata</taxon>
        <taxon>Arachnida</taxon>
        <taxon>Acari</taxon>
        <taxon>Parasitiformes</taxon>
        <taxon>Ixodida</taxon>
        <taxon>Ixodoidea</taxon>
        <taxon>Ixodidae</taxon>
        <taxon>Ixodinae</taxon>
        <taxon>Ixodes</taxon>
    </lineage>
</organism>
<protein>
    <submittedName>
        <fullName evidence="1">Putative secreted protein</fullName>
    </submittedName>
</protein>
<accession>A0A6B0U996</accession>
<dbReference type="AlphaFoldDB" id="A0A6B0U996"/>